<evidence type="ECO:0000313" key="2">
    <source>
        <dbReference type="EMBL" id="TQD88135.1"/>
    </source>
</evidence>
<name>A0A540LNR7_MALBA</name>
<feature type="compositionally biased region" description="Basic and acidic residues" evidence="1">
    <location>
        <begin position="33"/>
        <end position="58"/>
    </location>
</feature>
<keyword evidence="3" id="KW-1185">Reference proteome</keyword>
<gene>
    <name evidence="2" type="ORF">C1H46_026338</name>
</gene>
<evidence type="ECO:0000256" key="1">
    <source>
        <dbReference type="SAM" id="MobiDB-lite"/>
    </source>
</evidence>
<dbReference type="Proteomes" id="UP000315295">
    <property type="component" value="Unassembled WGS sequence"/>
</dbReference>
<comment type="caution">
    <text evidence="2">The sequence shown here is derived from an EMBL/GenBank/DDBJ whole genome shotgun (WGS) entry which is preliminary data.</text>
</comment>
<protein>
    <submittedName>
        <fullName evidence="2">Uncharacterized protein</fullName>
    </submittedName>
</protein>
<feature type="region of interest" description="Disordered" evidence="1">
    <location>
        <begin position="1"/>
        <end position="73"/>
    </location>
</feature>
<accession>A0A540LNR7</accession>
<evidence type="ECO:0000313" key="3">
    <source>
        <dbReference type="Proteomes" id="UP000315295"/>
    </source>
</evidence>
<organism evidence="2 3">
    <name type="scientific">Malus baccata</name>
    <name type="common">Siberian crab apple</name>
    <name type="synonym">Pyrus baccata</name>
    <dbReference type="NCBI Taxonomy" id="106549"/>
    <lineage>
        <taxon>Eukaryota</taxon>
        <taxon>Viridiplantae</taxon>
        <taxon>Streptophyta</taxon>
        <taxon>Embryophyta</taxon>
        <taxon>Tracheophyta</taxon>
        <taxon>Spermatophyta</taxon>
        <taxon>Magnoliopsida</taxon>
        <taxon>eudicotyledons</taxon>
        <taxon>Gunneridae</taxon>
        <taxon>Pentapetalae</taxon>
        <taxon>rosids</taxon>
        <taxon>fabids</taxon>
        <taxon>Rosales</taxon>
        <taxon>Rosaceae</taxon>
        <taxon>Amygdaloideae</taxon>
        <taxon>Maleae</taxon>
        <taxon>Malus</taxon>
    </lineage>
</organism>
<sequence>MILSSDAAARSCGRARTGGRRCPTRPSHRQRKKMEGIRVKVEGDSVRGRQKEAEKVGGDGDAIAIDGGSGLQE</sequence>
<feature type="compositionally biased region" description="Basic residues" evidence="1">
    <location>
        <begin position="17"/>
        <end position="32"/>
    </location>
</feature>
<reference evidence="2 3" key="1">
    <citation type="journal article" date="2019" name="G3 (Bethesda)">
        <title>Sequencing of a Wild Apple (Malus baccata) Genome Unravels the Differences Between Cultivated and Wild Apple Species Regarding Disease Resistance and Cold Tolerance.</title>
        <authorList>
            <person name="Chen X."/>
        </authorList>
    </citation>
    <scope>NUCLEOTIDE SEQUENCE [LARGE SCALE GENOMIC DNA]</scope>
    <source>
        <strain evidence="3">cv. Shandingzi</strain>
        <tissue evidence="2">Leaves</tissue>
    </source>
</reference>
<dbReference type="EMBL" id="VIEB01000515">
    <property type="protein sequence ID" value="TQD88135.1"/>
    <property type="molecule type" value="Genomic_DNA"/>
</dbReference>
<dbReference type="AlphaFoldDB" id="A0A540LNR7"/>
<proteinExistence type="predicted"/>